<comment type="similarity">
    <text evidence="10">Belongs to the insect chemoreceptor superfamily. Heteromeric odorant receptor channel (TC 1.A.69) family. Or2a subfamily.</text>
</comment>
<keyword evidence="4" id="KW-0552">Olfaction</keyword>
<keyword evidence="8" id="KW-0807">Transducer</keyword>
<dbReference type="GO" id="GO:0004984">
    <property type="term" value="F:olfactory receptor activity"/>
    <property type="evidence" value="ECO:0007669"/>
    <property type="project" value="InterPro"/>
</dbReference>
<evidence type="ECO:0000313" key="14">
    <source>
        <dbReference type="Proteomes" id="UP001497472"/>
    </source>
</evidence>
<sequence length="203" mass="23001">MLWIYQCVGIFGHMMYNVNVDTLIAGLMLHAIAQVKVIDSELRNLKRRNCHPDENLKLDKCLRHYDMLLNYVSVVQDITSVTMFIQFSVASGSICAILCSLFMPKSIRDLISVLLYMSAYAFVMLLQIFVPAYFGTQLRYSSQALVSAAYSSEWISRSESFKRSLKLFMLRANTAIFLTGCGLFPLTLDSFTSVPTAFQLITI</sequence>
<evidence type="ECO:0000256" key="6">
    <source>
        <dbReference type="ARBA" id="ARBA00023136"/>
    </source>
</evidence>
<keyword evidence="7" id="KW-0675">Receptor</keyword>
<dbReference type="PANTHER" id="PTHR21137:SF37">
    <property type="entry name" value="ODORANT RECEPTOR 46A, ISOFORM B-RELATED"/>
    <property type="match status" value="1"/>
</dbReference>
<accession>A0AAV1J7X4</accession>
<proteinExistence type="inferred from homology"/>
<dbReference type="PANTHER" id="PTHR21137">
    <property type="entry name" value="ODORANT RECEPTOR"/>
    <property type="match status" value="1"/>
</dbReference>
<dbReference type="InterPro" id="IPR004117">
    <property type="entry name" value="7tm6_olfct_rcpt"/>
</dbReference>
<keyword evidence="14" id="KW-1185">Reference proteome</keyword>
<dbReference type="GO" id="GO:0007165">
    <property type="term" value="P:signal transduction"/>
    <property type="evidence" value="ECO:0007669"/>
    <property type="project" value="UniProtKB-KW"/>
</dbReference>
<evidence type="ECO:0000256" key="7">
    <source>
        <dbReference type="ARBA" id="ARBA00023170"/>
    </source>
</evidence>
<dbReference type="Pfam" id="PF02949">
    <property type="entry name" value="7tm_6"/>
    <property type="match status" value="1"/>
</dbReference>
<comment type="subunit">
    <text evidence="11">Interacts with Orco. Complexes exist early in the endomembrane system in olfactory sensory neurons (OSNs), coupling these complexes to the conserved ciliary trafficking pathway.</text>
</comment>
<dbReference type="EMBL" id="CAVLEF010000005">
    <property type="protein sequence ID" value="CAK1544596.1"/>
    <property type="molecule type" value="Genomic_DNA"/>
</dbReference>
<protein>
    <submittedName>
        <fullName evidence="13">Uncharacterized protein</fullName>
    </submittedName>
</protein>
<keyword evidence="6 12" id="KW-0472">Membrane</keyword>
<keyword evidence="5 12" id="KW-1133">Transmembrane helix</keyword>
<evidence type="ECO:0000256" key="5">
    <source>
        <dbReference type="ARBA" id="ARBA00022989"/>
    </source>
</evidence>
<dbReference type="GO" id="GO:0005886">
    <property type="term" value="C:plasma membrane"/>
    <property type="evidence" value="ECO:0007669"/>
    <property type="project" value="TreeGrafter"/>
</dbReference>
<dbReference type="AlphaFoldDB" id="A0AAV1J7X4"/>
<dbReference type="Proteomes" id="UP001497472">
    <property type="component" value="Unassembled WGS sequence"/>
</dbReference>
<keyword evidence="2" id="KW-0716">Sensory transduction</keyword>
<evidence type="ECO:0000256" key="11">
    <source>
        <dbReference type="ARBA" id="ARBA00038679"/>
    </source>
</evidence>
<organism evidence="13 14">
    <name type="scientific">Leptosia nina</name>
    <dbReference type="NCBI Taxonomy" id="320188"/>
    <lineage>
        <taxon>Eukaryota</taxon>
        <taxon>Metazoa</taxon>
        <taxon>Ecdysozoa</taxon>
        <taxon>Arthropoda</taxon>
        <taxon>Hexapoda</taxon>
        <taxon>Insecta</taxon>
        <taxon>Pterygota</taxon>
        <taxon>Neoptera</taxon>
        <taxon>Endopterygota</taxon>
        <taxon>Lepidoptera</taxon>
        <taxon>Glossata</taxon>
        <taxon>Ditrysia</taxon>
        <taxon>Papilionoidea</taxon>
        <taxon>Pieridae</taxon>
        <taxon>Pierinae</taxon>
        <taxon>Leptosia</taxon>
    </lineage>
</organism>
<comment type="subcellular location">
    <subcellularLocation>
        <location evidence="1">Membrane</location>
        <topology evidence="1">Multi-pass membrane protein</topology>
    </subcellularLocation>
</comment>
<evidence type="ECO:0000313" key="13">
    <source>
        <dbReference type="EMBL" id="CAK1544596.1"/>
    </source>
</evidence>
<feature type="transmembrane region" description="Helical" evidence="12">
    <location>
        <begin position="78"/>
        <end position="101"/>
    </location>
</feature>
<evidence type="ECO:0000256" key="2">
    <source>
        <dbReference type="ARBA" id="ARBA00022606"/>
    </source>
</evidence>
<reference evidence="13 14" key="1">
    <citation type="submission" date="2023-11" db="EMBL/GenBank/DDBJ databases">
        <authorList>
            <person name="Okamura Y."/>
        </authorList>
    </citation>
    <scope>NUCLEOTIDE SEQUENCE [LARGE SCALE GENOMIC DNA]</scope>
</reference>
<evidence type="ECO:0000256" key="8">
    <source>
        <dbReference type="ARBA" id="ARBA00023224"/>
    </source>
</evidence>
<evidence type="ECO:0000256" key="1">
    <source>
        <dbReference type="ARBA" id="ARBA00004141"/>
    </source>
</evidence>
<gene>
    <name evidence="13" type="ORF">LNINA_LOCUS4326</name>
</gene>
<name>A0AAV1J7X4_9NEOP</name>
<comment type="function">
    <text evidence="9">Odorant receptor which mediates acceptance or avoidance behavior, depending on its substrates. The odorant receptor repertoire encodes a large collection of odor stimuli that vary widely in identity, intensity, and duration. May form a complex with Orco to form odorant-sensing units, providing sensitive and prolonged odorant signaling and calcium permeability.</text>
</comment>
<evidence type="ECO:0000256" key="9">
    <source>
        <dbReference type="ARBA" id="ARBA00037764"/>
    </source>
</evidence>
<evidence type="ECO:0000256" key="12">
    <source>
        <dbReference type="SAM" id="Phobius"/>
    </source>
</evidence>
<comment type="caution">
    <text evidence="13">The sequence shown here is derived from an EMBL/GenBank/DDBJ whole genome shotgun (WGS) entry which is preliminary data.</text>
</comment>
<evidence type="ECO:0000256" key="10">
    <source>
        <dbReference type="ARBA" id="ARBA00037946"/>
    </source>
</evidence>
<feature type="transmembrane region" description="Helical" evidence="12">
    <location>
        <begin position="168"/>
        <end position="188"/>
    </location>
</feature>
<evidence type="ECO:0000256" key="3">
    <source>
        <dbReference type="ARBA" id="ARBA00022692"/>
    </source>
</evidence>
<evidence type="ECO:0000256" key="4">
    <source>
        <dbReference type="ARBA" id="ARBA00022725"/>
    </source>
</evidence>
<dbReference type="GO" id="GO:0005549">
    <property type="term" value="F:odorant binding"/>
    <property type="evidence" value="ECO:0007669"/>
    <property type="project" value="InterPro"/>
</dbReference>
<feature type="transmembrane region" description="Helical" evidence="12">
    <location>
        <begin position="113"/>
        <end position="134"/>
    </location>
</feature>
<keyword evidence="3 12" id="KW-0812">Transmembrane</keyword>